<dbReference type="EMBL" id="PDCK01000043">
    <property type="protein sequence ID" value="PRQ31517.1"/>
    <property type="molecule type" value="Genomic_DNA"/>
</dbReference>
<feature type="domain" description="Bulb-type lectin" evidence="4">
    <location>
        <begin position="1"/>
        <end position="42"/>
    </location>
</feature>
<dbReference type="Gramene" id="PRQ31517">
    <property type="protein sequence ID" value="PRQ31517"/>
    <property type="gene ID" value="RchiOBHm_Chr5g0036351"/>
</dbReference>
<dbReference type="Pfam" id="PF00954">
    <property type="entry name" value="S_locus_glycop"/>
    <property type="match status" value="1"/>
</dbReference>
<dbReference type="Proteomes" id="UP000238479">
    <property type="component" value="Chromosome 5"/>
</dbReference>
<dbReference type="SMART" id="SM00473">
    <property type="entry name" value="PAN_AP"/>
    <property type="match status" value="1"/>
</dbReference>
<gene>
    <name evidence="6" type="ORF">RchiOBHm_Chr5g0036351</name>
</gene>
<reference evidence="6 7" key="1">
    <citation type="journal article" date="2018" name="Nat. Genet.">
        <title>The Rosa genome provides new insights in the design of modern roses.</title>
        <authorList>
            <person name="Bendahmane M."/>
        </authorList>
    </citation>
    <scope>NUCLEOTIDE SEQUENCE [LARGE SCALE GENOMIC DNA]</scope>
    <source>
        <strain evidence="7">cv. Old Blush</strain>
    </source>
</reference>
<keyword evidence="1" id="KW-0732">Signal</keyword>
<accession>A0A2P6QBF8</accession>
<dbReference type="Gene3D" id="2.90.10.10">
    <property type="entry name" value="Bulb-type lectin domain"/>
    <property type="match status" value="1"/>
</dbReference>
<dbReference type="STRING" id="74649.A0A2P6QBF8"/>
<keyword evidence="3" id="KW-0325">Glycoprotein</keyword>
<evidence type="ECO:0000256" key="2">
    <source>
        <dbReference type="ARBA" id="ARBA00023157"/>
    </source>
</evidence>
<dbReference type="InterPro" id="IPR003609">
    <property type="entry name" value="Pan_app"/>
</dbReference>
<keyword evidence="2" id="KW-1015">Disulfide bond</keyword>
<dbReference type="SUPFAM" id="SSF51110">
    <property type="entry name" value="alpha-D-mannose-specific plant lectins"/>
    <property type="match status" value="1"/>
</dbReference>
<dbReference type="PANTHER" id="PTHR32444:SF183">
    <property type="entry name" value="APPLE DOMAIN-CONTAINING PROTEIN"/>
    <property type="match status" value="1"/>
</dbReference>
<protein>
    <submittedName>
        <fullName evidence="6">Putative S-locus glycoprotein</fullName>
    </submittedName>
</protein>
<feature type="domain" description="Apple" evidence="5">
    <location>
        <begin position="238"/>
        <end position="321"/>
    </location>
</feature>
<evidence type="ECO:0000259" key="5">
    <source>
        <dbReference type="PROSITE" id="PS50948"/>
    </source>
</evidence>
<evidence type="ECO:0000313" key="6">
    <source>
        <dbReference type="EMBL" id="PRQ31517.1"/>
    </source>
</evidence>
<dbReference type="GO" id="GO:0048544">
    <property type="term" value="P:recognition of pollen"/>
    <property type="evidence" value="ECO:0007669"/>
    <property type="project" value="InterPro"/>
</dbReference>
<dbReference type="Pfam" id="PF08276">
    <property type="entry name" value="PAN_2"/>
    <property type="match status" value="1"/>
</dbReference>
<dbReference type="Pfam" id="PF01453">
    <property type="entry name" value="B_lectin"/>
    <property type="match status" value="1"/>
</dbReference>
<dbReference type="InterPro" id="IPR001480">
    <property type="entry name" value="Bulb-type_lectin_dom"/>
</dbReference>
<evidence type="ECO:0000256" key="1">
    <source>
        <dbReference type="ARBA" id="ARBA00022729"/>
    </source>
</evidence>
<sequence>MNNTIWSSNSSRVPENPLAQLLETGNFVVRDSAMTGSESYVWQSFDFPSDTILLAGMKLGWNFKRGLNQYMTSWKNATDPSLGAYTYGMDNDVLPQFVFAEGSSKRFHTGPWNGLRFPGSYVSNNTNTVIKPTFVYNTNEIYYTFEAAESSITTRLQLSELGVMQRLVLNKGSTEWALMYIFLDDQCKNYGEYGANGICRINKVPICDCLQGFVPKSPKKWVVLNRTGGCKRETTLDCQKGEGFLKLQNVKPPDLLDILVNKSMSTEECEANCLKNCSCIAYSNSDIRSGGSGCVMWFGNLSDMREFVEDLGKQDIFIQMPASELGK</sequence>
<evidence type="ECO:0000259" key="4">
    <source>
        <dbReference type="PROSITE" id="PS50927"/>
    </source>
</evidence>
<evidence type="ECO:0000256" key="3">
    <source>
        <dbReference type="ARBA" id="ARBA00023180"/>
    </source>
</evidence>
<organism evidence="6 7">
    <name type="scientific">Rosa chinensis</name>
    <name type="common">China rose</name>
    <dbReference type="NCBI Taxonomy" id="74649"/>
    <lineage>
        <taxon>Eukaryota</taxon>
        <taxon>Viridiplantae</taxon>
        <taxon>Streptophyta</taxon>
        <taxon>Embryophyta</taxon>
        <taxon>Tracheophyta</taxon>
        <taxon>Spermatophyta</taxon>
        <taxon>Magnoliopsida</taxon>
        <taxon>eudicotyledons</taxon>
        <taxon>Gunneridae</taxon>
        <taxon>Pentapetalae</taxon>
        <taxon>rosids</taxon>
        <taxon>fabids</taxon>
        <taxon>Rosales</taxon>
        <taxon>Rosaceae</taxon>
        <taxon>Rosoideae</taxon>
        <taxon>Rosoideae incertae sedis</taxon>
        <taxon>Rosa</taxon>
    </lineage>
</organism>
<dbReference type="CDD" id="cd01098">
    <property type="entry name" value="PAN_AP_plant"/>
    <property type="match status" value="1"/>
</dbReference>
<dbReference type="InterPro" id="IPR036426">
    <property type="entry name" value="Bulb-type_lectin_dom_sf"/>
</dbReference>
<dbReference type="InterPro" id="IPR000858">
    <property type="entry name" value="S_locus_glycoprot_dom"/>
</dbReference>
<name>A0A2P6QBF8_ROSCH</name>
<keyword evidence="7" id="KW-1185">Reference proteome</keyword>
<dbReference type="PROSITE" id="PS50927">
    <property type="entry name" value="BULB_LECTIN"/>
    <property type="match status" value="1"/>
</dbReference>
<dbReference type="AlphaFoldDB" id="A0A2P6QBF8"/>
<proteinExistence type="predicted"/>
<dbReference type="OMA" id="ECEANCL"/>
<comment type="caution">
    <text evidence="6">The sequence shown here is derived from an EMBL/GenBank/DDBJ whole genome shotgun (WGS) entry which is preliminary data.</text>
</comment>
<dbReference type="OrthoDB" id="1937219at2759"/>
<evidence type="ECO:0000313" key="7">
    <source>
        <dbReference type="Proteomes" id="UP000238479"/>
    </source>
</evidence>
<dbReference type="PROSITE" id="PS50948">
    <property type="entry name" value="PAN"/>
    <property type="match status" value="1"/>
</dbReference>
<dbReference type="PANTHER" id="PTHR32444">
    <property type="entry name" value="BULB-TYPE LECTIN DOMAIN-CONTAINING PROTEIN"/>
    <property type="match status" value="1"/>
</dbReference>